<organism evidence="3 4">
    <name type="scientific">Georgenia yuyongxinii</name>
    <dbReference type="NCBI Taxonomy" id="2589797"/>
    <lineage>
        <taxon>Bacteria</taxon>
        <taxon>Bacillati</taxon>
        <taxon>Actinomycetota</taxon>
        <taxon>Actinomycetes</taxon>
        <taxon>Micrococcales</taxon>
        <taxon>Bogoriellaceae</taxon>
        <taxon>Georgenia</taxon>
    </lineage>
</organism>
<accession>A0A552WSU4</accession>
<reference evidence="3 4" key="1">
    <citation type="submission" date="2019-07" db="EMBL/GenBank/DDBJ databases">
        <title>Georgenia wutianyii sp. nov. and Georgenia *** sp. nov. isolated from plateau pika (Ochotona curzoniae) in the Qinghai-Tibet plateau of China.</title>
        <authorList>
            <person name="Tian Z."/>
        </authorList>
    </citation>
    <scope>NUCLEOTIDE SEQUENCE [LARGE SCALE GENOMIC DNA]</scope>
    <source>
        <strain evidence="3 4">Z446</strain>
    </source>
</reference>
<evidence type="ECO:0000313" key="3">
    <source>
        <dbReference type="EMBL" id="TRW45745.1"/>
    </source>
</evidence>
<dbReference type="Pfam" id="PF11666">
    <property type="entry name" value="DUF2933"/>
    <property type="match status" value="1"/>
</dbReference>
<evidence type="ECO:0000313" key="4">
    <source>
        <dbReference type="Proteomes" id="UP000318693"/>
    </source>
</evidence>
<keyword evidence="4" id="KW-1185">Reference proteome</keyword>
<gene>
    <name evidence="3" type="ORF">FJ693_08190</name>
</gene>
<dbReference type="AlphaFoldDB" id="A0A552WSU4"/>
<dbReference type="EMBL" id="VJXR01000018">
    <property type="protein sequence ID" value="TRW45745.1"/>
    <property type="molecule type" value="Genomic_DNA"/>
</dbReference>
<proteinExistence type="predicted"/>
<evidence type="ECO:0000256" key="2">
    <source>
        <dbReference type="SAM" id="Phobius"/>
    </source>
</evidence>
<dbReference type="InterPro" id="IPR006311">
    <property type="entry name" value="TAT_signal"/>
</dbReference>
<feature type="compositionally biased region" description="Polar residues" evidence="1">
    <location>
        <begin position="93"/>
        <end position="104"/>
    </location>
</feature>
<protein>
    <submittedName>
        <fullName evidence="3">DUF2933 domain-containing protein</fullName>
    </submittedName>
</protein>
<dbReference type="InterPro" id="IPR021682">
    <property type="entry name" value="DUF2933"/>
</dbReference>
<comment type="caution">
    <text evidence="3">The sequence shown here is derived from an EMBL/GenBank/DDBJ whole genome shotgun (WGS) entry which is preliminary data.</text>
</comment>
<evidence type="ECO:0000256" key="1">
    <source>
        <dbReference type="SAM" id="MobiDB-lite"/>
    </source>
</evidence>
<feature type="region of interest" description="Disordered" evidence="1">
    <location>
        <begin position="59"/>
        <end position="104"/>
    </location>
</feature>
<name>A0A552WSU4_9MICO</name>
<keyword evidence="2" id="KW-1133">Transmembrane helix</keyword>
<keyword evidence="2" id="KW-0812">Transmembrane</keyword>
<feature type="transmembrane region" description="Helical" evidence="2">
    <location>
        <begin position="36"/>
        <end position="57"/>
    </location>
</feature>
<dbReference type="PROSITE" id="PS51318">
    <property type="entry name" value="TAT"/>
    <property type="match status" value="1"/>
</dbReference>
<sequence>MQGHNHGARRHLLGMLGVGVVVLLLLLAAGRTVGEALPLAAALACPLMMIGMIFMMGRGHSQSHGSSCHPESARLDDGSGADPVNLQERPTDAASSDLTRSNGR</sequence>
<feature type="transmembrane region" description="Helical" evidence="2">
    <location>
        <begin position="12"/>
        <end position="30"/>
    </location>
</feature>
<dbReference type="RefSeq" id="WP_143418044.1">
    <property type="nucleotide sequence ID" value="NZ_VJXR01000018.1"/>
</dbReference>
<dbReference type="Proteomes" id="UP000318693">
    <property type="component" value="Unassembled WGS sequence"/>
</dbReference>
<keyword evidence="2" id="KW-0472">Membrane</keyword>